<evidence type="ECO:0000313" key="9">
    <source>
        <dbReference type="EMBL" id="PJJ61253.1"/>
    </source>
</evidence>
<dbReference type="AlphaFoldDB" id="A0A2M9BTI9"/>
<evidence type="ECO:0000256" key="4">
    <source>
        <dbReference type="ARBA" id="ARBA00022692"/>
    </source>
</evidence>
<comment type="similarity">
    <text evidence="2">Belongs to the UPF0702 family.</text>
</comment>
<dbReference type="InterPro" id="IPR007353">
    <property type="entry name" value="DUF421"/>
</dbReference>
<gene>
    <name evidence="9" type="ORF">CLV45_2691</name>
</gene>
<proteinExistence type="inferred from homology"/>
<keyword evidence="5 7" id="KW-1133">Transmembrane helix</keyword>
<evidence type="ECO:0000313" key="10">
    <source>
        <dbReference type="Proteomes" id="UP000228535"/>
    </source>
</evidence>
<dbReference type="Gene3D" id="3.30.240.20">
    <property type="entry name" value="bsu07140 like domains"/>
    <property type="match status" value="1"/>
</dbReference>
<evidence type="ECO:0000256" key="5">
    <source>
        <dbReference type="ARBA" id="ARBA00022989"/>
    </source>
</evidence>
<evidence type="ECO:0000259" key="8">
    <source>
        <dbReference type="Pfam" id="PF04239"/>
    </source>
</evidence>
<feature type="transmembrane region" description="Helical" evidence="7">
    <location>
        <begin position="53"/>
        <end position="72"/>
    </location>
</feature>
<reference evidence="9 10" key="1">
    <citation type="submission" date="2017-11" db="EMBL/GenBank/DDBJ databases">
        <title>Genomic Encyclopedia of Archaeal and Bacterial Type Strains, Phase II (KMG-II): From Individual Species to Whole Genera.</title>
        <authorList>
            <person name="Goeker M."/>
        </authorList>
    </citation>
    <scope>NUCLEOTIDE SEQUENCE [LARGE SCALE GENOMIC DNA]</scope>
    <source>
        <strain evidence="9 10">DSM 11115</strain>
    </source>
</reference>
<dbReference type="RefSeq" id="WP_100336864.1">
    <property type="nucleotide sequence ID" value="NZ_PGFA01000001.1"/>
</dbReference>
<dbReference type="PANTHER" id="PTHR34582">
    <property type="entry name" value="UPF0702 TRANSMEMBRANE PROTEIN YCAP"/>
    <property type="match status" value="1"/>
</dbReference>
<protein>
    <submittedName>
        <fullName evidence="9">Uncharacterized membrane protein YcaP (DUF421 family)</fullName>
    </submittedName>
</protein>
<name>A0A2M9BTI9_9BACT</name>
<dbReference type="Proteomes" id="UP000228535">
    <property type="component" value="Unassembled WGS sequence"/>
</dbReference>
<dbReference type="Pfam" id="PF04239">
    <property type="entry name" value="DUF421"/>
    <property type="match status" value="1"/>
</dbReference>
<accession>A0A2M9BTI9</accession>
<comment type="subcellular location">
    <subcellularLocation>
        <location evidence="1">Cell membrane</location>
        <topology evidence="1">Multi-pass membrane protein</topology>
    </subcellularLocation>
</comment>
<feature type="transmembrane region" description="Helical" evidence="7">
    <location>
        <begin position="27"/>
        <end position="46"/>
    </location>
</feature>
<keyword evidence="4 7" id="KW-0812">Transmembrane</keyword>
<dbReference type="InterPro" id="IPR023090">
    <property type="entry name" value="UPF0702_alpha/beta_dom_sf"/>
</dbReference>
<keyword evidence="10" id="KW-1185">Reference proteome</keyword>
<dbReference type="EMBL" id="PGFA01000001">
    <property type="protein sequence ID" value="PJJ61253.1"/>
    <property type="molecule type" value="Genomic_DNA"/>
</dbReference>
<dbReference type="OrthoDB" id="6538282at2"/>
<comment type="caution">
    <text evidence="9">The sequence shown here is derived from an EMBL/GenBank/DDBJ whole genome shotgun (WGS) entry which is preliminary data.</text>
</comment>
<dbReference type="GO" id="GO:0005886">
    <property type="term" value="C:plasma membrane"/>
    <property type="evidence" value="ECO:0007669"/>
    <property type="project" value="UniProtKB-SubCell"/>
</dbReference>
<evidence type="ECO:0000256" key="6">
    <source>
        <dbReference type="ARBA" id="ARBA00023136"/>
    </source>
</evidence>
<feature type="transmembrane region" description="Helical" evidence="7">
    <location>
        <begin position="78"/>
        <end position="96"/>
    </location>
</feature>
<organism evidence="9 10">
    <name type="scientific">Hymenobacter chitinivorans DSM 11115</name>
    <dbReference type="NCBI Taxonomy" id="1121954"/>
    <lineage>
        <taxon>Bacteria</taxon>
        <taxon>Pseudomonadati</taxon>
        <taxon>Bacteroidota</taxon>
        <taxon>Cytophagia</taxon>
        <taxon>Cytophagales</taxon>
        <taxon>Hymenobacteraceae</taxon>
        <taxon>Hymenobacter</taxon>
    </lineage>
</organism>
<keyword evidence="3" id="KW-1003">Cell membrane</keyword>
<evidence type="ECO:0000256" key="7">
    <source>
        <dbReference type="SAM" id="Phobius"/>
    </source>
</evidence>
<dbReference type="PANTHER" id="PTHR34582:SF6">
    <property type="entry name" value="UPF0702 TRANSMEMBRANE PROTEIN YCAP"/>
    <property type="match status" value="1"/>
</dbReference>
<feature type="domain" description="YetF C-terminal" evidence="8">
    <location>
        <begin position="102"/>
        <end position="175"/>
    </location>
</feature>
<sequence length="240" mass="26800">MKKEEIHLGDWQRIILGNAPGEYMLEVVLRTLVIYVILLVVIRLLGKRMGAQLTITEMAVMLTLGAIVAVPMQIPDRGLLPAAVLLGVVLLLQRGVNLLALKNRKVEVVVQSDVSLLLKNGVLNTAEMEKMGISHEQVFAHLRSKDVLHLGQLCRVYLESGGHFSVFRYKEPRPGLSVLPERDEHLRDEEQHAPDLSACLYCGNVQHQVSAKTQCTNCGHQHWSYAVQPQSLVEQEAVLH</sequence>
<evidence type="ECO:0000256" key="1">
    <source>
        <dbReference type="ARBA" id="ARBA00004651"/>
    </source>
</evidence>
<evidence type="ECO:0000256" key="3">
    <source>
        <dbReference type="ARBA" id="ARBA00022475"/>
    </source>
</evidence>
<evidence type="ECO:0000256" key="2">
    <source>
        <dbReference type="ARBA" id="ARBA00006448"/>
    </source>
</evidence>
<keyword evidence="6 7" id="KW-0472">Membrane</keyword>